<dbReference type="Proteomes" id="UP000598360">
    <property type="component" value="Unassembled WGS sequence"/>
</dbReference>
<feature type="transmembrane region" description="Helical" evidence="2">
    <location>
        <begin position="35"/>
        <end position="58"/>
    </location>
</feature>
<keyword evidence="4" id="KW-1185">Reference proteome</keyword>
<keyword evidence="2" id="KW-1133">Transmembrane helix</keyword>
<dbReference type="AlphaFoldDB" id="A0A929B8Q5"/>
<dbReference type="RefSeq" id="WP_193926702.1">
    <property type="nucleotide sequence ID" value="NZ_JADEYC010000004.1"/>
</dbReference>
<feature type="compositionally biased region" description="Basic and acidic residues" evidence="1">
    <location>
        <begin position="103"/>
        <end position="124"/>
    </location>
</feature>
<name>A0A929B8Q5_9PSEU</name>
<keyword evidence="2" id="KW-0812">Transmembrane</keyword>
<evidence type="ECO:0000313" key="4">
    <source>
        <dbReference type="Proteomes" id="UP000598360"/>
    </source>
</evidence>
<evidence type="ECO:0000256" key="2">
    <source>
        <dbReference type="SAM" id="Phobius"/>
    </source>
</evidence>
<accession>A0A929B8Q5</accession>
<comment type="caution">
    <text evidence="3">The sequence shown here is derived from an EMBL/GenBank/DDBJ whole genome shotgun (WGS) entry which is preliminary data.</text>
</comment>
<organism evidence="3 4">
    <name type="scientific">Saccharopolyspora montiporae</name>
    <dbReference type="NCBI Taxonomy" id="2781240"/>
    <lineage>
        <taxon>Bacteria</taxon>
        <taxon>Bacillati</taxon>
        <taxon>Actinomycetota</taxon>
        <taxon>Actinomycetes</taxon>
        <taxon>Pseudonocardiales</taxon>
        <taxon>Pseudonocardiaceae</taxon>
        <taxon>Saccharopolyspora</taxon>
    </lineage>
</organism>
<feature type="region of interest" description="Disordered" evidence="1">
    <location>
        <begin position="62"/>
        <end position="124"/>
    </location>
</feature>
<evidence type="ECO:0000313" key="3">
    <source>
        <dbReference type="EMBL" id="MBE9373248.1"/>
    </source>
</evidence>
<proteinExistence type="predicted"/>
<reference evidence="3" key="1">
    <citation type="submission" date="2020-10" db="EMBL/GenBank/DDBJ databases">
        <title>Diversity and distribution of actinomycetes associated with coral in the coast of Hainan.</title>
        <authorList>
            <person name="Li F."/>
        </authorList>
    </citation>
    <scope>NUCLEOTIDE SEQUENCE</scope>
    <source>
        <strain evidence="3">HNM0983</strain>
    </source>
</reference>
<dbReference type="EMBL" id="JADEYC010000004">
    <property type="protein sequence ID" value="MBE9373248.1"/>
    <property type="molecule type" value="Genomic_DNA"/>
</dbReference>
<evidence type="ECO:0000256" key="1">
    <source>
        <dbReference type="SAM" id="MobiDB-lite"/>
    </source>
</evidence>
<feature type="transmembrane region" description="Helical" evidence="2">
    <location>
        <begin position="7"/>
        <end position="29"/>
    </location>
</feature>
<gene>
    <name evidence="3" type="ORF">IQ251_02180</name>
</gene>
<protein>
    <submittedName>
        <fullName evidence="3">Uncharacterized protein</fullName>
    </submittedName>
</protein>
<sequence>MRGYGVHLLFHLLAMAAGGVGGVALGLWWGGSSSAAWLAVAAFAAGAVVLILQVLYVIAQSPPPARRRAADRGRGGTRPEAAAPGTARPRSGQTRVQPAAHRRSVDEDTRHSAAEALQDEWRGR</sequence>
<keyword evidence="2" id="KW-0472">Membrane</keyword>